<keyword evidence="7" id="KW-1185">Reference proteome</keyword>
<dbReference type="SUPFAM" id="SSF51197">
    <property type="entry name" value="Clavaminate synthase-like"/>
    <property type="match status" value="1"/>
</dbReference>
<feature type="region of interest" description="Disordered" evidence="3">
    <location>
        <begin position="73"/>
        <end position="134"/>
    </location>
</feature>
<dbReference type="Gene3D" id="2.170.270.10">
    <property type="entry name" value="SET domain"/>
    <property type="match status" value="1"/>
</dbReference>
<organism evidence="6 7">
    <name type="scientific">Cladorrhinum samala</name>
    <dbReference type="NCBI Taxonomy" id="585594"/>
    <lineage>
        <taxon>Eukaryota</taxon>
        <taxon>Fungi</taxon>
        <taxon>Dikarya</taxon>
        <taxon>Ascomycota</taxon>
        <taxon>Pezizomycotina</taxon>
        <taxon>Sordariomycetes</taxon>
        <taxon>Sordariomycetidae</taxon>
        <taxon>Sordariales</taxon>
        <taxon>Podosporaceae</taxon>
        <taxon>Cladorrhinum</taxon>
    </lineage>
</organism>
<reference evidence="6" key="1">
    <citation type="journal article" date="2023" name="Mol. Phylogenet. Evol.">
        <title>Genome-scale phylogeny and comparative genomics of the fungal order Sordariales.</title>
        <authorList>
            <person name="Hensen N."/>
            <person name="Bonometti L."/>
            <person name="Westerberg I."/>
            <person name="Brannstrom I.O."/>
            <person name="Guillou S."/>
            <person name="Cros-Aarteil S."/>
            <person name="Calhoun S."/>
            <person name="Haridas S."/>
            <person name="Kuo A."/>
            <person name="Mondo S."/>
            <person name="Pangilinan J."/>
            <person name="Riley R."/>
            <person name="LaButti K."/>
            <person name="Andreopoulos B."/>
            <person name="Lipzen A."/>
            <person name="Chen C."/>
            <person name="Yan M."/>
            <person name="Daum C."/>
            <person name="Ng V."/>
            <person name="Clum A."/>
            <person name="Steindorff A."/>
            <person name="Ohm R.A."/>
            <person name="Martin F."/>
            <person name="Silar P."/>
            <person name="Natvig D.O."/>
            <person name="Lalanne C."/>
            <person name="Gautier V."/>
            <person name="Ament-Velasquez S.L."/>
            <person name="Kruys A."/>
            <person name="Hutchinson M.I."/>
            <person name="Powell A.J."/>
            <person name="Barry K."/>
            <person name="Miller A.N."/>
            <person name="Grigoriev I.V."/>
            <person name="Debuchy R."/>
            <person name="Gladieux P."/>
            <person name="Hiltunen Thoren M."/>
            <person name="Johannesson H."/>
        </authorList>
    </citation>
    <scope>NUCLEOTIDE SEQUENCE</scope>
    <source>
        <strain evidence="6">PSN324</strain>
    </source>
</reference>
<dbReference type="Pfam" id="PF02373">
    <property type="entry name" value="JmjC"/>
    <property type="match status" value="1"/>
</dbReference>
<dbReference type="PROSITE" id="PS50280">
    <property type="entry name" value="SET"/>
    <property type="match status" value="1"/>
</dbReference>
<name>A0AAV9I1J6_9PEZI</name>
<dbReference type="PANTHER" id="PTHR10694">
    <property type="entry name" value="LYSINE-SPECIFIC DEMETHYLASE"/>
    <property type="match status" value="1"/>
</dbReference>
<dbReference type="Proteomes" id="UP001321749">
    <property type="component" value="Unassembled WGS sequence"/>
</dbReference>
<evidence type="ECO:0000259" key="5">
    <source>
        <dbReference type="PROSITE" id="PS51184"/>
    </source>
</evidence>
<dbReference type="SMART" id="SM00558">
    <property type="entry name" value="JmjC"/>
    <property type="match status" value="1"/>
</dbReference>
<dbReference type="Gene3D" id="2.60.120.650">
    <property type="entry name" value="Cupin"/>
    <property type="match status" value="1"/>
</dbReference>
<accession>A0AAV9I1J6</accession>
<evidence type="ECO:0000259" key="4">
    <source>
        <dbReference type="PROSITE" id="PS50280"/>
    </source>
</evidence>
<feature type="region of interest" description="Disordered" evidence="3">
    <location>
        <begin position="167"/>
        <end position="199"/>
    </location>
</feature>
<dbReference type="GO" id="GO:0046872">
    <property type="term" value="F:metal ion binding"/>
    <property type="evidence" value="ECO:0007669"/>
    <property type="project" value="UniProtKB-KW"/>
</dbReference>
<evidence type="ECO:0000313" key="7">
    <source>
        <dbReference type="Proteomes" id="UP001321749"/>
    </source>
</evidence>
<comment type="caution">
    <text evidence="6">The sequence shown here is derived from an EMBL/GenBank/DDBJ whole genome shotgun (WGS) entry which is preliminary data.</text>
</comment>
<feature type="domain" description="JmjC" evidence="5">
    <location>
        <begin position="333"/>
        <end position="499"/>
    </location>
</feature>
<evidence type="ECO:0000256" key="1">
    <source>
        <dbReference type="ARBA" id="ARBA00022723"/>
    </source>
</evidence>
<dbReference type="GO" id="GO:0034647">
    <property type="term" value="F:histone H3K4me/H3K4me2/H3K4me3 demethylase activity"/>
    <property type="evidence" value="ECO:0007669"/>
    <property type="project" value="TreeGrafter"/>
</dbReference>
<feature type="compositionally biased region" description="Low complexity" evidence="3">
    <location>
        <begin position="529"/>
        <end position="559"/>
    </location>
</feature>
<reference evidence="6" key="2">
    <citation type="submission" date="2023-06" db="EMBL/GenBank/DDBJ databases">
        <authorList>
            <consortium name="Lawrence Berkeley National Laboratory"/>
            <person name="Mondo S.J."/>
            <person name="Hensen N."/>
            <person name="Bonometti L."/>
            <person name="Westerberg I."/>
            <person name="Brannstrom I.O."/>
            <person name="Guillou S."/>
            <person name="Cros-Aarteil S."/>
            <person name="Calhoun S."/>
            <person name="Haridas S."/>
            <person name="Kuo A."/>
            <person name="Pangilinan J."/>
            <person name="Riley R."/>
            <person name="Labutti K."/>
            <person name="Andreopoulos B."/>
            <person name="Lipzen A."/>
            <person name="Chen C."/>
            <person name="Yanf M."/>
            <person name="Daum C."/>
            <person name="Ng V."/>
            <person name="Clum A."/>
            <person name="Steindorff A."/>
            <person name="Ohm R."/>
            <person name="Martin F."/>
            <person name="Silar P."/>
            <person name="Natvig D."/>
            <person name="Lalanne C."/>
            <person name="Gautier V."/>
            <person name="Ament-Velasquez S.L."/>
            <person name="Kruys A."/>
            <person name="Hutchinson M.I."/>
            <person name="Powell A.J."/>
            <person name="Barry K."/>
            <person name="Miller A.N."/>
            <person name="Grigoriev I.V."/>
            <person name="Debuchy R."/>
            <person name="Gladieux P."/>
            <person name="Thoren M.H."/>
            <person name="Johannesson H."/>
        </authorList>
    </citation>
    <scope>NUCLEOTIDE SEQUENCE</scope>
    <source>
        <strain evidence="6">PSN324</strain>
    </source>
</reference>
<keyword evidence="1" id="KW-0479">Metal-binding</keyword>
<evidence type="ECO:0000256" key="3">
    <source>
        <dbReference type="SAM" id="MobiDB-lite"/>
    </source>
</evidence>
<feature type="compositionally biased region" description="Low complexity" evidence="3">
    <location>
        <begin position="686"/>
        <end position="697"/>
    </location>
</feature>
<dbReference type="PANTHER" id="PTHR10694:SF33">
    <property type="entry name" value="LYSINE-SPECIFIC DEMETHYLASE 5"/>
    <property type="match status" value="1"/>
</dbReference>
<sequence>MAEVHGKVDEIGSEVSRITAALRGFLTEGRVSDDRRIKTVGTQVVQNFLNDILARLDRVNTDLIDVGKLTSTISPLPLAHDPTTPLSYNSPPSHPSRGLDGPPLPLPSDEPLDQPQHHQQAEQPSPEQHGDPHNQLEQEEVQIESVQENNHQPLLELPAAYQGALYHEQKSPPPLPTQPVANQEVPKPEKASSPPIALPNRPVSETFTVQEHAAPLFDCTYQDVHKLNEELFERCSSHPEVQDRGYFKLHVRDLPPLAVHEVSRPGKYHATSFTYQVDRHGLVKVDTGKRIRFKPPHLPFPPSQKKDWTFEEQKELWNSSAAIPPEGSRPYIIGNPLFEDIELHPGEKLKRRGRTVLEGINTQYVYFNLTGKTITTMHREDAHVRSENLLRSGEHKFWCFIKPAFAAKFEERMQIEYPEMRRCSQAVRHLSRHIPPSVLDAWGIEYTLDYCYPGQAVVTEPGTYHQVLNLGPNYALAVNVEYESSPDDPPNYRFCDNHCPDKFAMKADDFHIHDNPEKWAGRNEHDGSAARSSMAASKRSSMTATKRSSMTSTKRSSMTPGRQPSKTRARQVSMTEPPQMLEAADAQMARAPTEPSPTSEPAPEPIPQEQTASSQSSSLSKKGGASPEASQCPKRLPEQAAPAEYQQDSVLRPPVVDTTTPIQAAMATPAPTVPSEPRHHLPSGLSAPPSVPAAQSSTLELAASAPTPYRKTARILGNKRPSEGTSNPQVVKKPRPLDLPAAPTSAHQAASVGQPQLAAMQLGGLSHNTALSRLTSSSDEICGKPAFDRLARLFEGWRAHCKSSHVDLGGLNMVNHVEEMSRDDNPELHTFLRRFCQMKLAETFERMAKAPQRSVTGSEDVTNDMLTELDWDDSQRHRLHDYLREGKCWITLTNRFEGLLPLLPPGSDADAFELALFNEQVTDFENLLQSEFVRKLCAVGKTFQDSIWNCLELPEFVFETAYKPWFTVQQIMPMLKKFTLLKETFYDEQLPYYWGLPPPNWSLFWGWPTNPMAVPSHVKWCDADTCRRRTMCKCASKLIPEVPRISINGAKGRGIRAVGVFEQGEILGELTGELVPAGMFSGGGSGVASEWTWEVRRPDVRGKEGEGAASVVAEIWPRERGNWVRLVPHDDNNPCTEFQLKKLTGKWRVCLTATRRIGDGEEIKVRYGAGYLRGM</sequence>
<keyword evidence="2" id="KW-0408">Iron</keyword>
<feature type="domain" description="SET" evidence="4">
    <location>
        <begin position="1043"/>
        <end position="1168"/>
    </location>
</feature>
<feature type="region of interest" description="Disordered" evidence="3">
    <location>
        <begin position="515"/>
        <end position="654"/>
    </location>
</feature>
<feature type="compositionally biased region" description="Polar residues" evidence="3">
    <location>
        <begin position="560"/>
        <end position="576"/>
    </location>
</feature>
<proteinExistence type="predicted"/>
<dbReference type="InterPro" id="IPR046341">
    <property type="entry name" value="SET_dom_sf"/>
</dbReference>
<dbReference type="SUPFAM" id="SSF82199">
    <property type="entry name" value="SET domain"/>
    <property type="match status" value="1"/>
</dbReference>
<feature type="region of interest" description="Disordered" evidence="3">
    <location>
        <begin position="668"/>
        <end position="753"/>
    </location>
</feature>
<dbReference type="InterPro" id="IPR003347">
    <property type="entry name" value="JmjC_dom"/>
</dbReference>
<dbReference type="AlphaFoldDB" id="A0AAV9I1J6"/>
<feature type="compositionally biased region" description="Pro residues" evidence="3">
    <location>
        <begin position="594"/>
        <end position="606"/>
    </location>
</feature>
<protein>
    <recommendedName>
        <fullName evidence="8">JmjC domain-containing protein</fullName>
    </recommendedName>
</protein>
<dbReference type="InterPro" id="IPR001214">
    <property type="entry name" value="SET_dom"/>
</dbReference>
<dbReference type="SMART" id="SM00317">
    <property type="entry name" value="SET"/>
    <property type="match status" value="1"/>
</dbReference>
<dbReference type="GO" id="GO:0000785">
    <property type="term" value="C:chromatin"/>
    <property type="evidence" value="ECO:0007669"/>
    <property type="project" value="TreeGrafter"/>
</dbReference>
<feature type="compositionally biased region" description="Basic and acidic residues" evidence="3">
    <location>
        <begin position="515"/>
        <end position="528"/>
    </location>
</feature>
<evidence type="ECO:0000313" key="6">
    <source>
        <dbReference type="EMBL" id="KAK4466902.1"/>
    </source>
</evidence>
<gene>
    <name evidence="6" type="ORF">QBC42DRAFT_165701</name>
</gene>
<dbReference type="GO" id="GO:0005634">
    <property type="term" value="C:nucleus"/>
    <property type="evidence" value="ECO:0007669"/>
    <property type="project" value="TreeGrafter"/>
</dbReference>
<dbReference type="PROSITE" id="PS51184">
    <property type="entry name" value="JMJC"/>
    <property type="match status" value="1"/>
</dbReference>
<dbReference type="GO" id="GO:0006355">
    <property type="term" value="P:regulation of DNA-templated transcription"/>
    <property type="evidence" value="ECO:0007669"/>
    <property type="project" value="TreeGrafter"/>
</dbReference>
<dbReference type="EMBL" id="MU864929">
    <property type="protein sequence ID" value="KAK4466902.1"/>
    <property type="molecule type" value="Genomic_DNA"/>
</dbReference>
<evidence type="ECO:0000256" key="2">
    <source>
        <dbReference type="ARBA" id="ARBA00023004"/>
    </source>
</evidence>
<evidence type="ECO:0008006" key="8">
    <source>
        <dbReference type="Google" id="ProtNLM"/>
    </source>
</evidence>
<feature type="compositionally biased region" description="Low complexity" evidence="3">
    <location>
        <begin position="612"/>
        <end position="626"/>
    </location>
</feature>
<dbReference type="Pfam" id="PF00856">
    <property type="entry name" value="SET"/>
    <property type="match status" value="1"/>
</dbReference>